<evidence type="ECO:0000256" key="1">
    <source>
        <dbReference type="SAM" id="Phobius"/>
    </source>
</evidence>
<protein>
    <submittedName>
        <fullName evidence="2">Uncharacterized protein</fullName>
    </submittedName>
</protein>
<reference evidence="2 3" key="1">
    <citation type="journal article" date="2012" name="J. Bacteriol.">
        <title>Draft Genome Sequence of the Extremely Halophilic Archaeon Halogranum salarium B-1T.</title>
        <authorList>
            <person name="Kim K.K."/>
            <person name="Lee K.C."/>
            <person name="Lee J.S."/>
        </authorList>
    </citation>
    <scope>NUCLEOTIDE SEQUENCE [LARGE SCALE GENOMIC DNA]</scope>
    <source>
        <strain evidence="2 3">B-1</strain>
    </source>
</reference>
<organism evidence="2 3">
    <name type="scientific">Halogranum salarium B-1</name>
    <dbReference type="NCBI Taxonomy" id="1210908"/>
    <lineage>
        <taxon>Archaea</taxon>
        <taxon>Methanobacteriati</taxon>
        <taxon>Methanobacteriota</taxon>
        <taxon>Stenosarchaea group</taxon>
        <taxon>Halobacteria</taxon>
        <taxon>Halobacteriales</taxon>
        <taxon>Haloferacaceae</taxon>
    </lineage>
</organism>
<sequence>MSTFAHSSIPPFMTRNRHNFVMKRRVKYRQPNEPEKQITQQRKQTVLQFIRRISIFGLISALCINVLPVVSAHGSEHAPSLPQWYGFAILLGGVGIVGTSLGVSQRTDLLKPAHVLAGVFTGLLVVVVGGGAVMQLSQIEEYSAKSMVIPHEWYLPLSLFIGSSIIVLGVIIGQFKWPHRPRYALLGAVLGFWVTYPAIFRGSNGSTHPVGYLTVVSLPLLIGYILWIDGRQTLRLLWADDVARRFGMGIGALMALFFMLSTTMLSFVPDEGVGALSTFSVDTAPIAEPLVLWPSITYLVPQIPVTGMISVGTGLIVFVFALLVGVNAAAAAYQFRNQIEAQSAQSSIGAMALAGPNVCVCCGPLMAELVVVLIGPSLAMPIYWLFLDPSSPIGSIFLAGSIVLLTASYLYSVQNLRMADQCPIPNSE</sequence>
<name>J2Z8A7_9EURY</name>
<feature type="transmembrane region" description="Helical" evidence="1">
    <location>
        <begin position="308"/>
        <end position="333"/>
    </location>
</feature>
<keyword evidence="1" id="KW-0472">Membrane</keyword>
<dbReference type="AlphaFoldDB" id="J2Z8A7"/>
<keyword evidence="1" id="KW-0812">Transmembrane</keyword>
<evidence type="ECO:0000313" key="3">
    <source>
        <dbReference type="Proteomes" id="UP000007813"/>
    </source>
</evidence>
<evidence type="ECO:0000313" key="2">
    <source>
        <dbReference type="EMBL" id="EJN56840.1"/>
    </source>
</evidence>
<feature type="transmembrane region" description="Helical" evidence="1">
    <location>
        <begin position="209"/>
        <end position="227"/>
    </location>
</feature>
<keyword evidence="1" id="KW-1133">Transmembrane helix</keyword>
<dbReference type="eggNOG" id="arCOG09065">
    <property type="taxonomic scope" value="Archaea"/>
</dbReference>
<accession>J2Z8A7</accession>
<feature type="transmembrane region" description="Helical" evidence="1">
    <location>
        <begin position="153"/>
        <end position="171"/>
    </location>
</feature>
<feature type="transmembrane region" description="Helical" evidence="1">
    <location>
        <begin position="248"/>
        <end position="268"/>
    </location>
</feature>
<proteinExistence type="predicted"/>
<feature type="transmembrane region" description="Helical" evidence="1">
    <location>
        <begin position="115"/>
        <end position="133"/>
    </location>
</feature>
<feature type="transmembrane region" description="Helical" evidence="1">
    <location>
        <begin position="392"/>
        <end position="411"/>
    </location>
</feature>
<dbReference type="EMBL" id="ALJD01000017">
    <property type="protein sequence ID" value="EJN56840.1"/>
    <property type="molecule type" value="Genomic_DNA"/>
</dbReference>
<gene>
    <name evidence="2" type="ORF">HSB1_46570</name>
</gene>
<feature type="transmembrane region" description="Helical" evidence="1">
    <location>
        <begin position="183"/>
        <end position="203"/>
    </location>
</feature>
<dbReference type="Proteomes" id="UP000007813">
    <property type="component" value="Unassembled WGS sequence"/>
</dbReference>
<feature type="transmembrane region" description="Helical" evidence="1">
    <location>
        <begin position="353"/>
        <end position="386"/>
    </location>
</feature>
<feature type="transmembrane region" description="Helical" evidence="1">
    <location>
        <begin position="53"/>
        <end position="72"/>
    </location>
</feature>
<comment type="caution">
    <text evidence="2">The sequence shown here is derived from an EMBL/GenBank/DDBJ whole genome shotgun (WGS) entry which is preliminary data.</text>
</comment>
<feature type="transmembrane region" description="Helical" evidence="1">
    <location>
        <begin position="84"/>
        <end position="103"/>
    </location>
</feature>